<evidence type="ECO:0000256" key="5">
    <source>
        <dbReference type="ARBA" id="ARBA00022989"/>
    </source>
</evidence>
<evidence type="ECO:0000256" key="4">
    <source>
        <dbReference type="ARBA" id="ARBA00022692"/>
    </source>
</evidence>
<dbReference type="Pfam" id="PF02386">
    <property type="entry name" value="TrkH"/>
    <property type="match status" value="1"/>
</dbReference>
<keyword evidence="3" id="KW-1003">Cell membrane</keyword>
<proteinExistence type="predicted"/>
<sequence>MTLRSVVKGEEDVTVLKRRISDNLVFQALAVIILSFGIVLLVSLLLTITEHTAQYDFLEILFEATSAFGTVGLSMGVTGELSPLGKLIVITTMFIGRLGPLTFAFALALRPARSKIRYPEDNILIG</sequence>
<evidence type="ECO:0000256" key="8">
    <source>
        <dbReference type="SAM" id="Phobius"/>
    </source>
</evidence>
<dbReference type="EMBL" id="JAUSUQ010000030">
    <property type="protein sequence ID" value="MDQ0341060.1"/>
    <property type="molecule type" value="Genomic_DNA"/>
</dbReference>
<dbReference type="InterPro" id="IPR003445">
    <property type="entry name" value="Cat_transpt"/>
</dbReference>
<organism evidence="9 10">
    <name type="scientific">Caldalkalibacillus uzonensis</name>
    <dbReference type="NCBI Taxonomy" id="353224"/>
    <lineage>
        <taxon>Bacteria</taxon>
        <taxon>Bacillati</taxon>
        <taxon>Bacillota</taxon>
        <taxon>Bacilli</taxon>
        <taxon>Bacillales</taxon>
        <taxon>Bacillaceae</taxon>
        <taxon>Caldalkalibacillus</taxon>
    </lineage>
</organism>
<keyword evidence="5 8" id="KW-1133">Transmembrane helix</keyword>
<keyword evidence="10" id="KW-1185">Reference proteome</keyword>
<dbReference type="PANTHER" id="PTHR32024">
    <property type="entry name" value="TRK SYSTEM POTASSIUM UPTAKE PROTEIN TRKG-RELATED"/>
    <property type="match status" value="1"/>
</dbReference>
<protein>
    <submittedName>
        <fullName evidence="9">Trk-type K+ transport system membrane component</fullName>
    </submittedName>
</protein>
<feature type="transmembrane region" description="Helical" evidence="8">
    <location>
        <begin position="87"/>
        <end position="109"/>
    </location>
</feature>
<accession>A0ABU0CY29</accession>
<evidence type="ECO:0000256" key="7">
    <source>
        <dbReference type="ARBA" id="ARBA00023136"/>
    </source>
</evidence>
<evidence type="ECO:0000256" key="2">
    <source>
        <dbReference type="ARBA" id="ARBA00022448"/>
    </source>
</evidence>
<feature type="transmembrane region" description="Helical" evidence="8">
    <location>
        <begin position="60"/>
        <end position="81"/>
    </location>
</feature>
<name>A0ABU0CY29_9BACI</name>
<keyword evidence="4 8" id="KW-0812">Transmembrane</keyword>
<evidence type="ECO:0000256" key="3">
    <source>
        <dbReference type="ARBA" id="ARBA00022475"/>
    </source>
</evidence>
<dbReference type="Proteomes" id="UP001232445">
    <property type="component" value="Unassembled WGS sequence"/>
</dbReference>
<feature type="transmembrane region" description="Helical" evidence="8">
    <location>
        <begin position="24"/>
        <end position="48"/>
    </location>
</feature>
<keyword evidence="2" id="KW-0813">Transport</keyword>
<evidence type="ECO:0000256" key="1">
    <source>
        <dbReference type="ARBA" id="ARBA00004651"/>
    </source>
</evidence>
<keyword evidence="7 8" id="KW-0472">Membrane</keyword>
<comment type="subcellular location">
    <subcellularLocation>
        <location evidence="1">Cell membrane</location>
        <topology evidence="1">Multi-pass membrane protein</topology>
    </subcellularLocation>
</comment>
<dbReference type="PANTHER" id="PTHR32024:SF1">
    <property type="entry name" value="KTR SYSTEM POTASSIUM UPTAKE PROTEIN B"/>
    <property type="match status" value="1"/>
</dbReference>
<evidence type="ECO:0000256" key="6">
    <source>
        <dbReference type="ARBA" id="ARBA00023065"/>
    </source>
</evidence>
<keyword evidence="6" id="KW-0406">Ion transport</keyword>
<gene>
    <name evidence="9" type="ORF">J2S00_003904</name>
</gene>
<reference evidence="9 10" key="1">
    <citation type="submission" date="2023-07" db="EMBL/GenBank/DDBJ databases">
        <title>Genomic Encyclopedia of Type Strains, Phase IV (KMG-IV): sequencing the most valuable type-strain genomes for metagenomic binning, comparative biology and taxonomic classification.</title>
        <authorList>
            <person name="Goeker M."/>
        </authorList>
    </citation>
    <scope>NUCLEOTIDE SEQUENCE [LARGE SCALE GENOMIC DNA]</scope>
    <source>
        <strain evidence="9 10">DSM 17740</strain>
    </source>
</reference>
<evidence type="ECO:0000313" key="10">
    <source>
        <dbReference type="Proteomes" id="UP001232445"/>
    </source>
</evidence>
<comment type="caution">
    <text evidence="9">The sequence shown here is derived from an EMBL/GenBank/DDBJ whole genome shotgun (WGS) entry which is preliminary data.</text>
</comment>
<evidence type="ECO:0000313" key="9">
    <source>
        <dbReference type="EMBL" id="MDQ0341060.1"/>
    </source>
</evidence>